<keyword evidence="3" id="KW-1185">Reference proteome</keyword>
<dbReference type="NCBIfam" id="TIGR02284">
    <property type="entry name" value="PA2169 family four-helix-bundle protein"/>
    <property type="match status" value="1"/>
</dbReference>
<dbReference type="InterPro" id="IPR011971">
    <property type="entry name" value="CHP02284"/>
</dbReference>
<organism evidence="2 3">
    <name type="scientific">Galbibacter pacificus</name>
    <dbReference type="NCBI Taxonomy" id="2996052"/>
    <lineage>
        <taxon>Bacteria</taxon>
        <taxon>Pseudomonadati</taxon>
        <taxon>Bacteroidota</taxon>
        <taxon>Flavobacteriia</taxon>
        <taxon>Flavobacteriales</taxon>
        <taxon>Flavobacteriaceae</taxon>
        <taxon>Galbibacter</taxon>
    </lineage>
</organism>
<dbReference type="RefSeq" id="WP_277899498.1">
    <property type="nucleotide sequence ID" value="NZ_JAPMUA010000002.1"/>
</dbReference>
<gene>
    <name evidence="2" type="ORF">OSR52_05065</name>
</gene>
<dbReference type="InterPro" id="IPR019052">
    <property type="entry name" value="DUF2383"/>
</dbReference>
<evidence type="ECO:0000259" key="1">
    <source>
        <dbReference type="Pfam" id="PF09537"/>
    </source>
</evidence>
<dbReference type="PIRSF" id="PIRSF029477">
    <property type="entry name" value="UCP029477"/>
    <property type="match status" value="1"/>
</dbReference>
<reference evidence="2" key="1">
    <citation type="submission" date="2022-11" db="EMBL/GenBank/DDBJ databases">
        <title>High-quality draft genome sequence of Galbibacter sp. strain CMA-7.</title>
        <authorList>
            <person name="Wei L."/>
            <person name="Dong C."/>
            <person name="Shao Z."/>
        </authorList>
    </citation>
    <scope>NUCLEOTIDE SEQUENCE</scope>
    <source>
        <strain evidence="2">CMA-7</strain>
    </source>
</reference>
<protein>
    <submittedName>
        <fullName evidence="2">PA2169 family four-helix-bundle protein</fullName>
    </submittedName>
</protein>
<evidence type="ECO:0000313" key="2">
    <source>
        <dbReference type="EMBL" id="MDG3585231.1"/>
    </source>
</evidence>
<dbReference type="InterPro" id="IPR012347">
    <property type="entry name" value="Ferritin-like"/>
</dbReference>
<dbReference type="Pfam" id="PF09537">
    <property type="entry name" value="DUF2383"/>
    <property type="match status" value="1"/>
</dbReference>
<dbReference type="EMBL" id="JAPMUA010000002">
    <property type="protein sequence ID" value="MDG3585231.1"/>
    <property type="molecule type" value="Genomic_DNA"/>
</dbReference>
<sequence length="151" mass="17512">MKQYTEKIGDSLNEILVKNIDAQNGFQRAIDHTDNKALIHYFRNLSRERKEFISELQDELVLYGEKFKFSGTISEDIHMGWIDFKSLFTKFKEEAMLEEAIRGEKAALEEYNEALKSDIFPASTATILRSQRDRIQAGINKIRSIKDFALS</sequence>
<dbReference type="Proteomes" id="UP001153642">
    <property type="component" value="Unassembled WGS sequence"/>
</dbReference>
<dbReference type="Gene3D" id="1.20.1260.10">
    <property type="match status" value="1"/>
</dbReference>
<feature type="domain" description="DUF2383" evidence="1">
    <location>
        <begin position="9"/>
        <end position="116"/>
    </location>
</feature>
<proteinExistence type="predicted"/>
<evidence type="ECO:0000313" key="3">
    <source>
        <dbReference type="Proteomes" id="UP001153642"/>
    </source>
</evidence>
<comment type="caution">
    <text evidence="2">The sequence shown here is derived from an EMBL/GenBank/DDBJ whole genome shotgun (WGS) entry which is preliminary data.</text>
</comment>
<dbReference type="InterPro" id="IPR009078">
    <property type="entry name" value="Ferritin-like_SF"/>
</dbReference>
<dbReference type="SUPFAM" id="SSF47240">
    <property type="entry name" value="Ferritin-like"/>
    <property type="match status" value="1"/>
</dbReference>
<name>A0ABT6FQ42_9FLAO</name>
<accession>A0ABT6FQ42</accession>
<dbReference type="InterPro" id="IPR016920">
    <property type="entry name" value="UCP029477"/>
</dbReference>